<gene>
    <name evidence="1" type="ORF">PF021_02440</name>
</gene>
<name>A0ABT4VCU5_9HELI</name>
<evidence type="ECO:0000313" key="1">
    <source>
        <dbReference type="EMBL" id="MDA3968528.1"/>
    </source>
</evidence>
<keyword evidence="2" id="KW-1185">Reference proteome</keyword>
<reference evidence="1 2" key="1">
    <citation type="submission" date="2023-01" db="EMBL/GenBank/DDBJ databases">
        <title>Description of Helicobacter ibis sp. nov. isolated from faecal droppings of black-faced ibis (Theristicus melanopis).</title>
        <authorList>
            <person name="Lopez-Cantillo M."/>
            <person name="Vidal-Veuthey B."/>
            <person name="Mella A."/>
            <person name="De La Haba R."/>
            <person name="Collado L."/>
        </authorList>
    </citation>
    <scope>NUCLEOTIDE SEQUENCE [LARGE SCALE GENOMIC DNA]</scope>
    <source>
        <strain evidence="1 2">A82</strain>
    </source>
</reference>
<protein>
    <submittedName>
        <fullName evidence="1">Uncharacterized protein</fullName>
    </submittedName>
</protein>
<sequence>MIKESPEISNYDNLILFGGFIDDFYNRFPNIKSFDKNIFLISPINFDYHPNITHFSYEVLYDEYVACLLAYFLSPTFKTKYASLDIGYLSSESNLSEEELEQISLSTNGKNSLIILGSDIYKSNVADNIIRAFNFILSEENFDVAFLDSKKANNNEQTIDEITEIQDDINGLVAYIRYDDKMRLEGSNQFALVGKVTNGDMISLNMDTKELKVKFVLNPKLKGLIGMLFSDIKFESCYYKTTIKR</sequence>
<accession>A0ABT4VCU5</accession>
<proteinExistence type="predicted"/>
<evidence type="ECO:0000313" key="2">
    <source>
        <dbReference type="Proteomes" id="UP001210261"/>
    </source>
</evidence>
<dbReference type="EMBL" id="JAQHXR010000001">
    <property type="protein sequence ID" value="MDA3968528.1"/>
    <property type="molecule type" value="Genomic_DNA"/>
</dbReference>
<organism evidence="1 2">
    <name type="scientific">Helicobacter ibis</name>
    <dbReference type="NCBI Taxonomy" id="2962633"/>
    <lineage>
        <taxon>Bacteria</taxon>
        <taxon>Pseudomonadati</taxon>
        <taxon>Campylobacterota</taxon>
        <taxon>Epsilonproteobacteria</taxon>
        <taxon>Campylobacterales</taxon>
        <taxon>Helicobacteraceae</taxon>
        <taxon>Helicobacter</taxon>
    </lineage>
</organism>
<comment type="caution">
    <text evidence="1">The sequence shown here is derived from an EMBL/GenBank/DDBJ whole genome shotgun (WGS) entry which is preliminary data.</text>
</comment>
<dbReference type="Proteomes" id="UP001210261">
    <property type="component" value="Unassembled WGS sequence"/>
</dbReference>
<dbReference type="RefSeq" id="WP_271020813.1">
    <property type="nucleotide sequence ID" value="NZ_JAQHXR010000001.1"/>
</dbReference>